<comment type="caution">
    <text evidence="1">The sequence shown here is derived from an EMBL/GenBank/DDBJ whole genome shotgun (WGS) entry which is preliminary data.</text>
</comment>
<proteinExistence type="predicted"/>
<evidence type="ECO:0000313" key="2">
    <source>
        <dbReference type="Proteomes" id="UP001500416"/>
    </source>
</evidence>
<dbReference type="Proteomes" id="UP001500416">
    <property type="component" value="Unassembled WGS sequence"/>
</dbReference>
<reference evidence="2" key="1">
    <citation type="journal article" date="2019" name="Int. J. Syst. Evol. Microbiol.">
        <title>The Global Catalogue of Microorganisms (GCM) 10K type strain sequencing project: providing services to taxonomists for standard genome sequencing and annotation.</title>
        <authorList>
            <consortium name="The Broad Institute Genomics Platform"/>
            <consortium name="The Broad Institute Genome Sequencing Center for Infectious Disease"/>
            <person name="Wu L."/>
            <person name="Ma J."/>
        </authorList>
    </citation>
    <scope>NUCLEOTIDE SEQUENCE [LARGE SCALE GENOMIC DNA]</scope>
    <source>
        <strain evidence="2">JCM 3380</strain>
    </source>
</reference>
<protein>
    <submittedName>
        <fullName evidence="1">Uncharacterized protein</fullName>
    </submittedName>
</protein>
<organism evidence="1 2">
    <name type="scientific">Saccharothrix mutabilis subsp. mutabilis</name>
    <dbReference type="NCBI Taxonomy" id="66855"/>
    <lineage>
        <taxon>Bacteria</taxon>
        <taxon>Bacillati</taxon>
        <taxon>Actinomycetota</taxon>
        <taxon>Actinomycetes</taxon>
        <taxon>Pseudonocardiales</taxon>
        <taxon>Pseudonocardiaceae</taxon>
        <taxon>Saccharothrix</taxon>
    </lineage>
</organism>
<accession>A0ABP3D3P7</accession>
<name>A0ABP3D3P7_9PSEU</name>
<dbReference type="RefSeq" id="WP_343933404.1">
    <property type="nucleotide sequence ID" value="NZ_BAAABU010000003.1"/>
</dbReference>
<sequence length="79" mass="8246">MDDPSLIAPVRSSREVWTGSGLADSIEGLVDAIKTEGWVDDALAGAALGVEVAATVMDPVSALLANGLGWAMEYFEPLR</sequence>
<evidence type="ECO:0000313" key="1">
    <source>
        <dbReference type="EMBL" id="GAA0221844.1"/>
    </source>
</evidence>
<keyword evidence="2" id="KW-1185">Reference proteome</keyword>
<gene>
    <name evidence="1" type="ORF">GCM10010492_19940</name>
</gene>
<dbReference type="EMBL" id="BAAABU010000003">
    <property type="protein sequence ID" value="GAA0221844.1"/>
    <property type="molecule type" value="Genomic_DNA"/>
</dbReference>